<protein>
    <submittedName>
        <fullName evidence="1">Uncharacterized protein</fullName>
    </submittedName>
</protein>
<evidence type="ECO:0000313" key="2">
    <source>
        <dbReference type="Proteomes" id="UP000094527"/>
    </source>
</evidence>
<dbReference type="AlphaFoldDB" id="A0A1D2M5C6"/>
<proteinExistence type="predicted"/>
<comment type="caution">
    <text evidence="1">The sequence shown here is derived from an EMBL/GenBank/DDBJ whole genome shotgun (WGS) entry which is preliminary data.</text>
</comment>
<keyword evidence="2" id="KW-1185">Reference proteome</keyword>
<evidence type="ECO:0000313" key="1">
    <source>
        <dbReference type="EMBL" id="ODM88190.1"/>
    </source>
</evidence>
<gene>
    <name evidence="1" type="ORF">Ocin01_18493</name>
</gene>
<sequence>MFLIPLGQKLCVGQKNCTKSRIAPPIHNEELLIAFKKSGGKLGGYYSSLLLSLQFDAKTFGKCFCITSSVFFSWDFLGCATLSELDN</sequence>
<dbReference type="Proteomes" id="UP000094527">
    <property type="component" value="Unassembled WGS sequence"/>
</dbReference>
<dbReference type="EMBL" id="LJIJ01003985">
    <property type="protein sequence ID" value="ODM88190.1"/>
    <property type="molecule type" value="Genomic_DNA"/>
</dbReference>
<accession>A0A1D2M5C6</accession>
<organism evidence="1 2">
    <name type="scientific">Orchesella cincta</name>
    <name type="common">Springtail</name>
    <name type="synonym">Podura cincta</name>
    <dbReference type="NCBI Taxonomy" id="48709"/>
    <lineage>
        <taxon>Eukaryota</taxon>
        <taxon>Metazoa</taxon>
        <taxon>Ecdysozoa</taxon>
        <taxon>Arthropoda</taxon>
        <taxon>Hexapoda</taxon>
        <taxon>Collembola</taxon>
        <taxon>Entomobryomorpha</taxon>
        <taxon>Entomobryoidea</taxon>
        <taxon>Orchesellidae</taxon>
        <taxon>Orchesellinae</taxon>
        <taxon>Orchesella</taxon>
    </lineage>
</organism>
<name>A0A1D2M5C6_ORCCI</name>
<reference evidence="1 2" key="1">
    <citation type="journal article" date="2016" name="Genome Biol. Evol.">
        <title>Gene Family Evolution Reflects Adaptation to Soil Environmental Stressors in the Genome of the Collembolan Orchesella cincta.</title>
        <authorList>
            <person name="Faddeeva-Vakhrusheva A."/>
            <person name="Derks M.F."/>
            <person name="Anvar S.Y."/>
            <person name="Agamennone V."/>
            <person name="Suring W."/>
            <person name="Smit S."/>
            <person name="van Straalen N.M."/>
            <person name="Roelofs D."/>
        </authorList>
    </citation>
    <scope>NUCLEOTIDE SEQUENCE [LARGE SCALE GENOMIC DNA]</scope>
    <source>
        <tissue evidence="1">Mixed pool</tissue>
    </source>
</reference>